<protein>
    <recommendedName>
        <fullName evidence="4">Calpain catalytic domain-containing protein</fullName>
    </recommendedName>
</protein>
<reference evidence="2" key="4">
    <citation type="submission" date="2025-08" db="UniProtKB">
        <authorList>
            <consortium name="Ensembl"/>
        </authorList>
    </citation>
    <scope>IDENTIFICATION</scope>
</reference>
<dbReference type="GO" id="GO:0004198">
    <property type="term" value="F:calcium-dependent cysteine-type endopeptidase activity"/>
    <property type="evidence" value="ECO:0007669"/>
    <property type="project" value="InterPro"/>
</dbReference>
<dbReference type="InParanoid" id="A0A4W3HKR6"/>
<accession>A0A4W3HKR6</accession>
<dbReference type="AlphaFoldDB" id="A0A4W3HKR6"/>
<evidence type="ECO:0000313" key="2">
    <source>
        <dbReference type="Ensembl" id="ENSCMIP00000016661.1"/>
    </source>
</evidence>
<dbReference type="Proteomes" id="UP000314986">
    <property type="component" value="Unassembled WGS sequence"/>
</dbReference>
<dbReference type="Ensembl" id="ENSCMIT00000016993.1">
    <property type="protein sequence ID" value="ENSCMIP00000016661.1"/>
    <property type="gene ID" value="ENSCMIG00000008010.1"/>
</dbReference>
<evidence type="ECO:0008006" key="4">
    <source>
        <dbReference type="Google" id="ProtNLM"/>
    </source>
</evidence>
<dbReference type="PANTHER" id="PTHR10183">
    <property type="entry name" value="CALPAIN"/>
    <property type="match status" value="1"/>
</dbReference>
<dbReference type="GeneTree" id="ENSGT00940000158312"/>
<comment type="similarity">
    <text evidence="1">Belongs to the peptidase C2 family.</text>
</comment>
<sequence length="248" mass="27067">MVFRASFSSGNKLSLGRLMAHSKRAVKKFVGCDVMLEPGEYAVVCCAFNHWQMSMSGLPSPSLSPATGVSGVSSPTSSGRPIPEFPGHILAVYSSKPVMVEQMDSQPTTLADAIILLTEDKGERHEGREGMTCYYLTHGWAGLIVVVENRHPKYFLHVSCDCSDSFNVVSTRSSLKTIDSVPPLHRYLSCPTCCTSLHRSLVPSQHTECQFFLSVHSLCLSPSLSLPITFSLSLSVPLLFRLLISLVS</sequence>
<dbReference type="GO" id="GO:0005737">
    <property type="term" value="C:cytoplasm"/>
    <property type="evidence" value="ECO:0007669"/>
    <property type="project" value="TreeGrafter"/>
</dbReference>
<name>A0A4W3HKR6_CALMI</name>
<reference evidence="3" key="3">
    <citation type="journal article" date="2014" name="Nature">
        <title>Elephant shark genome provides unique insights into gnathostome evolution.</title>
        <authorList>
            <consortium name="International Elephant Shark Genome Sequencing Consortium"/>
            <person name="Venkatesh B."/>
            <person name="Lee A.P."/>
            <person name="Ravi V."/>
            <person name="Maurya A.K."/>
            <person name="Lian M.M."/>
            <person name="Swann J.B."/>
            <person name="Ohta Y."/>
            <person name="Flajnik M.F."/>
            <person name="Sutoh Y."/>
            <person name="Kasahara M."/>
            <person name="Hoon S."/>
            <person name="Gangu V."/>
            <person name="Roy S.W."/>
            <person name="Irimia M."/>
            <person name="Korzh V."/>
            <person name="Kondrychyn I."/>
            <person name="Lim Z.W."/>
            <person name="Tay B.H."/>
            <person name="Tohari S."/>
            <person name="Kong K.W."/>
            <person name="Ho S."/>
            <person name="Lorente-Galdos B."/>
            <person name="Quilez J."/>
            <person name="Marques-Bonet T."/>
            <person name="Raney B.J."/>
            <person name="Ingham P.W."/>
            <person name="Tay A."/>
            <person name="Hillier L.W."/>
            <person name="Minx P."/>
            <person name="Boehm T."/>
            <person name="Wilson R.K."/>
            <person name="Brenner S."/>
            <person name="Warren W.C."/>
        </authorList>
    </citation>
    <scope>NUCLEOTIDE SEQUENCE [LARGE SCALE GENOMIC DNA]</scope>
</reference>
<dbReference type="GO" id="GO:0006508">
    <property type="term" value="P:proteolysis"/>
    <property type="evidence" value="ECO:0007669"/>
    <property type="project" value="InterPro"/>
</dbReference>
<proteinExistence type="inferred from homology"/>
<organism evidence="2 3">
    <name type="scientific">Callorhinchus milii</name>
    <name type="common">Ghost shark</name>
    <dbReference type="NCBI Taxonomy" id="7868"/>
    <lineage>
        <taxon>Eukaryota</taxon>
        <taxon>Metazoa</taxon>
        <taxon>Chordata</taxon>
        <taxon>Craniata</taxon>
        <taxon>Vertebrata</taxon>
        <taxon>Chondrichthyes</taxon>
        <taxon>Holocephali</taxon>
        <taxon>Chimaeriformes</taxon>
        <taxon>Callorhinchidae</taxon>
        <taxon>Callorhinchus</taxon>
    </lineage>
</organism>
<dbReference type="STRING" id="7868.ENSCMIP00000016661"/>
<evidence type="ECO:0000256" key="1">
    <source>
        <dbReference type="ARBA" id="ARBA00007623"/>
    </source>
</evidence>
<reference evidence="3" key="2">
    <citation type="journal article" date="2007" name="PLoS Biol.">
        <title>Survey sequencing and comparative analysis of the elephant shark (Callorhinchus milii) genome.</title>
        <authorList>
            <person name="Venkatesh B."/>
            <person name="Kirkness E.F."/>
            <person name="Loh Y.H."/>
            <person name="Halpern A.L."/>
            <person name="Lee A.P."/>
            <person name="Johnson J."/>
            <person name="Dandona N."/>
            <person name="Viswanathan L.D."/>
            <person name="Tay A."/>
            <person name="Venter J.C."/>
            <person name="Strausberg R.L."/>
            <person name="Brenner S."/>
        </authorList>
    </citation>
    <scope>NUCLEOTIDE SEQUENCE [LARGE SCALE GENOMIC DNA]</scope>
</reference>
<dbReference type="PANTHER" id="PTHR10183:SF382">
    <property type="entry name" value="CALPAIN-15"/>
    <property type="match status" value="1"/>
</dbReference>
<evidence type="ECO:0000313" key="3">
    <source>
        <dbReference type="Proteomes" id="UP000314986"/>
    </source>
</evidence>
<reference evidence="3" key="1">
    <citation type="journal article" date="2006" name="Science">
        <title>Ancient noncoding elements conserved in the human genome.</title>
        <authorList>
            <person name="Venkatesh B."/>
            <person name="Kirkness E.F."/>
            <person name="Loh Y.H."/>
            <person name="Halpern A.L."/>
            <person name="Lee A.P."/>
            <person name="Johnson J."/>
            <person name="Dandona N."/>
            <person name="Viswanathan L.D."/>
            <person name="Tay A."/>
            <person name="Venter J.C."/>
            <person name="Strausberg R.L."/>
            <person name="Brenner S."/>
        </authorList>
    </citation>
    <scope>NUCLEOTIDE SEQUENCE [LARGE SCALE GENOMIC DNA]</scope>
</reference>
<keyword evidence="3" id="KW-1185">Reference proteome</keyword>
<dbReference type="InterPro" id="IPR022684">
    <property type="entry name" value="Calpain_cysteine_protease"/>
</dbReference>
<reference evidence="2" key="5">
    <citation type="submission" date="2025-09" db="UniProtKB">
        <authorList>
            <consortium name="Ensembl"/>
        </authorList>
    </citation>
    <scope>IDENTIFICATION</scope>
</reference>